<evidence type="ECO:0000313" key="2">
    <source>
        <dbReference type="Proteomes" id="UP000075260"/>
    </source>
</evidence>
<proteinExistence type="predicted"/>
<evidence type="ECO:0000313" key="1">
    <source>
        <dbReference type="EMBL" id="KYF69612.1"/>
    </source>
</evidence>
<comment type="caution">
    <text evidence="1">The sequence shown here is derived from an EMBL/GenBank/DDBJ whole genome shotgun (WGS) entry which is preliminary data.</text>
</comment>
<sequence>MIERLCSLRAARACASRAMARATAASGAARRLDLLSARRPPPPSLGGFFPALRAARISPIQAMRG</sequence>
<dbReference type="AlphaFoldDB" id="A0A150QP50"/>
<organism evidence="1 2">
    <name type="scientific">Sorangium cellulosum</name>
    <name type="common">Polyangium cellulosum</name>
    <dbReference type="NCBI Taxonomy" id="56"/>
    <lineage>
        <taxon>Bacteria</taxon>
        <taxon>Pseudomonadati</taxon>
        <taxon>Myxococcota</taxon>
        <taxon>Polyangia</taxon>
        <taxon>Polyangiales</taxon>
        <taxon>Polyangiaceae</taxon>
        <taxon>Sorangium</taxon>
    </lineage>
</organism>
<reference evidence="1 2" key="1">
    <citation type="submission" date="2014-02" db="EMBL/GenBank/DDBJ databases">
        <title>The small core and large imbalanced accessory genome model reveals a collaborative survival strategy of Sorangium cellulosum strains in nature.</title>
        <authorList>
            <person name="Han K."/>
            <person name="Peng R."/>
            <person name="Blom J."/>
            <person name="Li Y.-Z."/>
        </authorList>
    </citation>
    <scope>NUCLEOTIDE SEQUENCE [LARGE SCALE GENOMIC DNA]</scope>
    <source>
        <strain evidence="1 2">So0008-312</strain>
    </source>
</reference>
<name>A0A150QP50_SORCE</name>
<dbReference type="Proteomes" id="UP000075260">
    <property type="component" value="Unassembled WGS sequence"/>
</dbReference>
<dbReference type="RefSeq" id="WP_061608234.1">
    <property type="nucleotide sequence ID" value="NZ_JEMA01000458.1"/>
</dbReference>
<accession>A0A150QP50</accession>
<protein>
    <submittedName>
        <fullName evidence="1">Uncharacterized protein</fullName>
    </submittedName>
</protein>
<dbReference type="EMBL" id="JEMA01000458">
    <property type="protein sequence ID" value="KYF69612.1"/>
    <property type="molecule type" value="Genomic_DNA"/>
</dbReference>
<gene>
    <name evidence="1" type="ORF">BE15_27635</name>
</gene>